<dbReference type="KEGG" id="pavi:110753985"/>
<keyword evidence="4" id="KW-1185">Reference proteome</keyword>
<accession>A0A6P5S830</accession>
<evidence type="ECO:0000313" key="4">
    <source>
        <dbReference type="Proteomes" id="UP000515124"/>
    </source>
</evidence>
<evidence type="ECO:0000256" key="2">
    <source>
        <dbReference type="ARBA" id="ARBA00022737"/>
    </source>
</evidence>
<protein>
    <submittedName>
        <fullName evidence="5">Disease resistance-like protein CSA1</fullName>
    </submittedName>
</protein>
<dbReference type="Gene3D" id="3.80.10.10">
    <property type="entry name" value="Ribonuclease Inhibitor"/>
    <property type="match status" value="1"/>
</dbReference>
<keyword evidence="1" id="KW-0433">Leucine-rich repeat</keyword>
<dbReference type="PANTHER" id="PTHR47186">
    <property type="entry name" value="LEUCINE-RICH REPEAT-CONTAINING PROTEIN 57"/>
    <property type="match status" value="1"/>
</dbReference>
<evidence type="ECO:0000313" key="5">
    <source>
        <dbReference type="RefSeq" id="XP_021810667.1"/>
    </source>
</evidence>
<dbReference type="Pfam" id="PF13855">
    <property type="entry name" value="LRR_8"/>
    <property type="match status" value="1"/>
</dbReference>
<keyword evidence="2" id="KW-0677">Repeat</keyword>
<dbReference type="PROSITE" id="PS51450">
    <property type="entry name" value="LRR"/>
    <property type="match status" value="1"/>
</dbReference>
<dbReference type="Pfam" id="PF20160">
    <property type="entry name" value="C-JID"/>
    <property type="match status" value="1"/>
</dbReference>
<dbReference type="PANTHER" id="PTHR47186:SF3">
    <property type="entry name" value="OS09G0267800 PROTEIN"/>
    <property type="match status" value="1"/>
</dbReference>
<feature type="domain" description="C-JID" evidence="3">
    <location>
        <begin position="272"/>
        <end position="418"/>
    </location>
</feature>
<gene>
    <name evidence="5" type="primary">LOC110753985</name>
</gene>
<name>A0A6P5S830_PRUAV</name>
<dbReference type="SUPFAM" id="SSF52058">
    <property type="entry name" value="L domain-like"/>
    <property type="match status" value="1"/>
</dbReference>
<evidence type="ECO:0000256" key="1">
    <source>
        <dbReference type="ARBA" id="ARBA00022614"/>
    </source>
</evidence>
<dbReference type="GeneID" id="110753985"/>
<dbReference type="SMART" id="SM00369">
    <property type="entry name" value="LRR_TYP"/>
    <property type="match status" value="4"/>
</dbReference>
<dbReference type="InterPro" id="IPR001611">
    <property type="entry name" value="Leu-rich_rpt"/>
</dbReference>
<sequence>MEHLEFLNLSDTAVKELHPSIENLVALRELDLSSCENLEVVSDYLFRLTSLQELNLHYCSKFQNFPEISEVMEHLEFLNLSGTAVKELHPSIENLVAIRKLDLSCCNLEVVSDYLFRLTSLQELNLSSTKIKSLPASIKQAAQLSRLCLRYCWSLESLPELPPLLQHLEADVCTSLKTVSSSSTAITQGWEEYIFSRGLHEKHIFSYCPKLDENARSNIMGDAQLRIMRMAIASSKFKEDKIEEAYDSYYADQSNQYKEFFGKRSLVAISCWGYEIPDWFSHQSEGSSIKIMLPRDWFSTDFLGFALSLVLGHGHRHWSVDITCKYNFKTSNGESHEVNHPLSNLRGNIGIDSREVFVWWYNNVFEEVVEGAQSPAAFYKLVTEVNVDFNLAYQRPLPVRVGVEVEKCGICLLYGKDAEMIKLRAL</sequence>
<dbReference type="InterPro" id="IPR045344">
    <property type="entry name" value="C-JID"/>
</dbReference>
<dbReference type="InterPro" id="IPR003591">
    <property type="entry name" value="Leu-rich_rpt_typical-subtyp"/>
</dbReference>
<dbReference type="Proteomes" id="UP000515124">
    <property type="component" value="Unplaced"/>
</dbReference>
<evidence type="ECO:0000259" key="3">
    <source>
        <dbReference type="Pfam" id="PF20160"/>
    </source>
</evidence>
<dbReference type="AlphaFoldDB" id="A0A6P5S830"/>
<dbReference type="RefSeq" id="XP_021810667.1">
    <property type="nucleotide sequence ID" value="XM_021954975.1"/>
</dbReference>
<organism evidence="4 5">
    <name type="scientific">Prunus avium</name>
    <name type="common">Cherry</name>
    <name type="synonym">Cerasus avium</name>
    <dbReference type="NCBI Taxonomy" id="42229"/>
    <lineage>
        <taxon>Eukaryota</taxon>
        <taxon>Viridiplantae</taxon>
        <taxon>Streptophyta</taxon>
        <taxon>Embryophyta</taxon>
        <taxon>Tracheophyta</taxon>
        <taxon>Spermatophyta</taxon>
        <taxon>Magnoliopsida</taxon>
        <taxon>eudicotyledons</taxon>
        <taxon>Gunneridae</taxon>
        <taxon>Pentapetalae</taxon>
        <taxon>rosids</taxon>
        <taxon>fabids</taxon>
        <taxon>Rosales</taxon>
        <taxon>Rosaceae</taxon>
        <taxon>Amygdaloideae</taxon>
        <taxon>Amygdaleae</taxon>
        <taxon>Prunus</taxon>
    </lineage>
</organism>
<proteinExistence type="predicted"/>
<dbReference type="InterPro" id="IPR032675">
    <property type="entry name" value="LRR_dom_sf"/>
</dbReference>
<reference evidence="5" key="1">
    <citation type="submission" date="2025-08" db="UniProtKB">
        <authorList>
            <consortium name="RefSeq"/>
        </authorList>
    </citation>
    <scope>IDENTIFICATION</scope>
</reference>